<dbReference type="GO" id="GO:0032259">
    <property type="term" value="P:methylation"/>
    <property type="evidence" value="ECO:0007669"/>
    <property type="project" value="UniProtKB-KW"/>
</dbReference>
<name>A0A3D8YAI3_9BACT</name>
<organism evidence="9 10">
    <name type="scientific">Dyadobacter luteus</name>
    <dbReference type="NCBI Taxonomy" id="2259619"/>
    <lineage>
        <taxon>Bacteria</taxon>
        <taxon>Pseudomonadati</taxon>
        <taxon>Bacteroidota</taxon>
        <taxon>Cytophagia</taxon>
        <taxon>Cytophagales</taxon>
        <taxon>Spirosomataceae</taxon>
        <taxon>Dyadobacter</taxon>
    </lineage>
</organism>
<dbReference type="SUPFAM" id="SSF53790">
    <property type="entry name" value="Tetrapyrrole methylase"/>
    <property type="match status" value="1"/>
</dbReference>
<dbReference type="InterPro" id="IPR003043">
    <property type="entry name" value="Uropor_MeTrfase_CS"/>
</dbReference>
<keyword evidence="10" id="KW-1185">Reference proteome</keyword>
<evidence type="ECO:0000256" key="1">
    <source>
        <dbReference type="ARBA" id="ARBA00005879"/>
    </source>
</evidence>
<keyword evidence="3 9" id="KW-0489">Methyltransferase</keyword>
<evidence type="ECO:0000256" key="5">
    <source>
        <dbReference type="ARBA" id="ARBA00022691"/>
    </source>
</evidence>
<dbReference type="NCBIfam" id="NF004790">
    <property type="entry name" value="PRK06136.1"/>
    <property type="match status" value="1"/>
</dbReference>
<dbReference type="GO" id="GO:0004851">
    <property type="term" value="F:uroporphyrin-III C-methyltransferase activity"/>
    <property type="evidence" value="ECO:0007669"/>
    <property type="project" value="UniProtKB-EC"/>
</dbReference>
<dbReference type="OrthoDB" id="9815856at2"/>
<evidence type="ECO:0000259" key="8">
    <source>
        <dbReference type="Pfam" id="PF00590"/>
    </source>
</evidence>
<dbReference type="InterPro" id="IPR050161">
    <property type="entry name" value="Siro_Cobalamin_biosynth"/>
</dbReference>
<dbReference type="FunFam" id="3.40.1010.10:FF:000001">
    <property type="entry name" value="Siroheme synthase"/>
    <property type="match status" value="1"/>
</dbReference>
<dbReference type="PROSITE" id="PS00839">
    <property type="entry name" value="SUMT_1"/>
    <property type="match status" value="1"/>
</dbReference>
<proteinExistence type="inferred from homology"/>
<dbReference type="InterPro" id="IPR035996">
    <property type="entry name" value="4pyrrol_Methylase_sf"/>
</dbReference>
<dbReference type="PANTHER" id="PTHR45790">
    <property type="entry name" value="SIROHEME SYNTHASE-RELATED"/>
    <property type="match status" value="1"/>
</dbReference>
<dbReference type="Pfam" id="PF00590">
    <property type="entry name" value="TP_methylase"/>
    <property type="match status" value="1"/>
</dbReference>
<comment type="pathway">
    <text evidence="7">Porphyrin-containing compound metabolism; siroheme biosynthesis; precorrin-2 from uroporphyrinogen III: step 1/1.</text>
</comment>
<dbReference type="CDD" id="cd11642">
    <property type="entry name" value="SUMT"/>
    <property type="match status" value="1"/>
</dbReference>
<dbReference type="AlphaFoldDB" id="A0A3D8YAI3"/>
<keyword evidence="6" id="KW-0627">Porphyrin biosynthesis</keyword>
<evidence type="ECO:0000256" key="6">
    <source>
        <dbReference type="ARBA" id="ARBA00023244"/>
    </source>
</evidence>
<protein>
    <recommendedName>
        <fullName evidence="2">uroporphyrinogen-III C-methyltransferase</fullName>
        <ecNumber evidence="2">2.1.1.107</ecNumber>
    </recommendedName>
</protein>
<evidence type="ECO:0000313" key="9">
    <source>
        <dbReference type="EMBL" id="REA60746.1"/>
    </source>
</evidence>
<dbReference type="EC" id="2.1.1.107" evidence="2"/>
<feature type="domain" description="Tetrapyrrole methylase" evidence="8">
    <location>
        <begin position="2"/>
        <end position="211"/>
    </location>
</feature>
<dbReference type="InterPro" id="IPR014777">
    <property type="entry name" value="4pyrrole_Mease_sub1"/>
</dbReference>
<reference evidence="9 10" key="1">
    <citation type="submission" date="2018-07" db="EMBL/GenBank/DDBJ databases">
        <title>Dyadobacter roseus sp. nov., isolated from rose rhizosphere soil.</title>
        <authorList>
            <person name="Chen L."/>
        </authorList>
    </citation>
    <scope>NUCLEOTIDE SEQUENCE [LARGE SCALE GENOMIC DNA]</scope>
    <source>
        <strain evidence="9 10">RS19</strain>
    </source>
</reference>
<dbReference type="RefSeq" id="WP_115831633.1">
    <property type="nucleotide sequence ID" value="NZ_QNUL01000010.1"/>
</dbReference>
<keyword evidence="5" id="KW-0949">S-adenosyl-L-methionine</keyword>
<comment type="caution">
    <text evidence="9">The sequence shown here is derived from an EMBL/GenBank/DDBJ whole genome shotgun (WGS) entry which is preliminary data.</text>
</comment>
<dbReference type="InterPro" id="IPR006366">
    <property type="entry name" value="CobA/CysG_C"/>
</dbReference>
<evidence type="ECO:0000256" key="4">
    <source>
        <dbReference type="ARBA" id="ARBA00022679"/>
    </source>
</evidence>
<evidence type="ECO:0000256" key="3">
    <source>
        <dbReference type="ARBA" id="ARBA00022603"/>
    </source>
</evidence>
<accession>A0A3D8YAI3</accession>
<dbReference type="InterPro" id="IPR000878">
    <property type="entry name" value="4pyrrol_Mease"/>
</dbReference>
<evidence type="ECO:0000256" key="2">
    <source>
        <dbReference type="ARBA" id="ARBA00012162"/>
    </source>
</evidence>
<dbReference type="GO" id="GO:0019354">
    <property type="term" value="P:siroheme biosynthetic process"/>
    <property type="evidence" value="ECO:0007669"/>
    <property type="project" value="InterPro"/>
</dbReference>
<sequence>MKLTLIGAGPGDPDLITLKALKALQKAKVVLYDSLAHPSLLDHCPAECVKILVGKRYGKTSCGQDDINQLIVEYAQQYGEVVRLKGGDSFIFGRGYEELIYAQQHGISHEIIPGISSSYAAPALAGIPLTSRGLSESFWVITGTTKDHALSRDIAVAAQSTATVVILMGMHKLNEIIDIYANAGKVDEPIAIIQNGSLEHQNVVTGKISNIEPLVKISGISSPAVIVIGKVAALPDLSFEEIQKMIKNAEPSND</sequence>
<evidence type="ECO:0000313" key="10">
    <source>
        <dbReference type="Proteomes" id="UP000256373"/>
    </source>
</evidence>
<dbReference type="PANTHER" id="PTHR45790:SF3">
    <property type="entry name" value="S-ADENOSYL-L-METHIONINE-DEPENDENT UROPORPHYRINOGEN III METHYLTRANSFERASE, CHLOROPLASTIC"/>
    <property type="match status" value="1"/>
</dbReference>
<dbReference type="Gene3D" id="3.30.950.10">
    <property type="entry name" value="Methyltransferase, Cobalt-precorrin-4 Transmethylase, Domain 2"/>
    <property type="match status" value="1"/>
</dbReference>
<keyword evidence="4 9" id="KW-0808">Transferase</keyword>
<dbReference type="NCBIfam" id="TIGR01469">
    <property type="entry name" value="cobA_cysG_Cterm"/>
    <property type="match status" value="1"/>
</dbReference>
<comment type="similarity">
    <text evidence="1">Belongs to the precorrin methyltransferase family.</text>
</comment>
<evidence type="ECO:0000256" key="7">
    <source>
        <dbReference type="ARBA" id="ARBA00025705"/>
    </source>
</evidence>
<dbReference type="EMBL" id="QNUL01000010">
    <property type="protein sequence ID" value="REA60746.1"/>
    <property type="molecule type" value="Genomic_DNA"/>
</dbReference>
<gene>
    <name evidence="9" type="primary">cobA</name>
    <name evidence="9" type="ORF">DSL64_14320</name>
</gene>
<dbReference type="InterPro" id="IPR014776">
    <property type="entry name" value="4pyrrole_Mease_sub2"/>
</dbReference>
<dbReference type="Proteomes" id="UP000256373">
    <property type="component" value="Unassembled WGS sequence"/>
</dbReference>
<dbReference type="Gene3D" id="3.40.1010.10">
    <property type="entry name" value="Cobalt-precorrin-4 Transmethylase, Domain 1"/>
    <property type="match status" value="1"/>
</dbReference>